<feature type="transmembrane region" description="Helical" evidence="2">
    <location>
        <begin position="12"/>
        <end position="30"/>
    </location>
</feature>
<keyword evidence="4" id="KW-1185">Reference proteome</keyword>
<protein>
    <submittedName>
        <fullName evidence="3">Uncharacterized protein</fullName>
    </submittedName>
</protein>
<gene>
    <name evidence="3" type="ORF">JK634_05205</name>
</gene>
<organism evidence="3 4">
    <name type="scientific">Clostridium paridis</name>
    <dbReference type="NCBI Taxonomy" id="2803863"/>
    <lineage>
        <taxon>Bacteria</taxon>
        <taxon>Bacillati</taxon>
        <taxon>Bacillota</taxon>
        <taxon>Clostridia</taxon>
        <taxon>Eubacteriales</taxon>
        <taxon>Clostridiaceae</taxon>
        <taxon>Clostridium</taxon>
    </lineage>
</organism>
<accession>A0A937FE50</accession>
<keyword evidence="2" id="KW-0812">Transmembrane</keyword>
<evidence type="ECO:0000313" key="3">
    <source>
        <dbReference type="EMBL" id="MBL4931195.1"/>
    </source>
</evidence>
<name>A0A937FE50_9CLOT</name>
<dbReference type="RefSeq" id="WP_202766564.1">
    <property type="nucleotide sequence ID" value="NZ_JAESWA010000017.1"/>
</dbReference>
<dbReference type="EMBL" id="JAESWA010000017">
    <property type="protein sequence ID" value="MBL4931195.1"/>
    <property type="molecule type" value="Genomic_DNA"/>
</dbReference>
<evidence type="ECO:0000256" key="2">
    <source>
        <dbReference type="SAM" id="Phobius"/>
    </source>
</evidence>
<comment type="caution">
    <text evidence="3">The sequence shown here is derived from an EMBL/GenBank/DDBJ whole genome shotgun (WGS) entry which is preliminary data.</text>
</comment>
<keyword evidence="2" id="KW-1133">Transmembrane helix</keyword>
<keyword evidence="1" id="KW-0175">Coiled coil</keyword>
<reference evidence="3" key="1">
    <citation type="submission" date="2021-01" db="EMBL/GenBank/DDBJ databases">
        <title>Genome public.</title>
        <authorList>
            <person name="Liu C."/>
            <person name="Sun Q."/>
        </authorList>
    </citation>
    <scope>NUCLEOTIDE SEQUENCE</scope>
    <source>
        <strain evidence="3">YIM B02565</strain>
    </source>
</reference>
<evidence type="ECO:0000313" key="4">
    <source>
        <dbReference type="Proteomes" id="UP000623681"/>
    </source>
</evidence>
<proteinExistence type="predicted"/>
<sequence>MIKLNRNSKVLWVICGIVLVVLFIAIIFIYNKNKSIKENINILNKNLKEVEDIDLSKLTAIQKNEIEIKISECESLIEEKKFKEVEAQISELEGNIKSEVSRAEQLEKEKIEKQKEEDKNKKLKDELQKLDKFEVYLVIDDYYKKSRQNRRYEFASDLAIFIDGNNNLYYAIVVDELDKNDNRDIYTNGETHIASINSSGEVVVDRKDINMLASSTEITELREKLGIK</sequence>
<evidence type="ECO:0000256" key="1">
    <source>
        <dbReference type="SAM" id="Coils"/>
    </source>
</evidence>
<feature type="coiled-coil region" evidence="1">
    <location>
        <begin position="82"/>
        <end position="133"/>
    </location>
</feature>
<keyword evidence="2" id="KW-0472">Membrane</keyword>
<dbReference type="AlphaFoldDB" id="A0A937FE50"/>
<dbReference type="Proteomes" id="UP000623681">
    <property type="component" value="Unassembled WGS sequence"/>
</dbReference>